<evidence type="ECO:0000256" key="6">
    <source>
        <dbReference type="SAM" id="MobiDB-lite"/>
    </source>
</evidence>
<dbReference type="InterPro" id="IPR045347">
    <property type="entry name" value="HIND"/>
</dbReference>
<dbReference type="OMA" id="KRRDYTG"/>
<dbReference type="Proteomes" id="UP000694843">
    <property type="component" value="Unplaced"/>
</dbReference>
<keyword evidence="5" id="KW-0539">Nucleus</keyword>
<dbReference type="GO" id="GO:0000481">
    <property type="term" value="P:maturation of 5S rRNA"/>
    <property type="evidence" value="ECO:0007669"/>
    <property type="project" value="TreeGrafter"/>
</dbReference>
<evidence type="ECO:0000313" key="8">
    <source>
        <dbReference type="RefSeq" id="XP_018018348.1"/>
    </source>
</evidence>
<evidence type="ECO:0000256" key="1">
    <source>
        <dbReference type="ARBA" id="ARBA00004123"/>
    </source>
</evidence>
<dbReference type="PANTHER" id="PTHR14152">
    <property type="entry name" value="SQUAMOUS CELL CARCINOMA ANTIGEN RECOGNISED BY CYTOTOXIC T LYMPHOCYTES"/>
    <property type="match status" value="1"/>
</dbReference>
<keyword evidence="7" id="KW-1185">Reference proteome</keyword>
<feature type="compositionally biased region" description="Polar residues" evidence="6">
    <location>
        <begin position="600"/>
        <end position="610"/>
    </location>
</feature>
<sequence>MGSSKKSRDKDRDRSREEKKKRRHRSRSRSKEKERHHRHKHKKKSRRKEEEETVVIDSRSNSPLSEVSAQSADEISVATEHFETTGTAPPPPRLSGRNASPSYTPPHRGRKRELDDDVVQDDVRLVKRGRDNAPVGAGWEDDSDAVAKSNAANGGKNGSGGDGGSGGGGGGGAASLSIEESNKIRAKLGLKPLQVEEKQPRQNDEDSTPLQPGETKIVEDSHVFIHKPAQNIQDKVQVEKLREKIAAQREKRRQKEKLSRVKTLGESDSDDDALAWVNKSRKIAKDREEAQKKAKQLEELDAEFGIGELVEEEVAKDKRRAYDRQHLSGLKVQHDMSRFIEGTTILTLADADVLSNTEDTLINVNIVDQEAADLNIERRRQKDDLEYEAPEMDEFGNLKHNKILKKYDEELNGRAKASFRLGSKGQAVLDDESALQNLGEKQRRLAKLRQLHSLAATDNQLAPEYMTQDEASAAFRKPKKLRKKKKKKMLTADDLEPIDDGEVHHGSRSGGLRVPQERTIGEPEELEPGEVEGGKTKSLRELMEEDDDDPSQKMEIDVDNDFDGEIFEDDLDLQEALANSRKAKLAKQRQPKLEDIRTMLESNEPSGSSVPLSELLGGDGGGGDPEEGGSGLVVTLNKTDEFCRTLGDIPTYGLSGNRAAEEDQSASLLQQNTKASTQPEGVGGAWEEVGIDDTKVEITENQSVPILDEEPDASRGVANALRLAIKKGYLEKDQTVKKANAALQHLRAVNYSIDDKAGEDDRRGRGGDRYSSGPITDFKEKEGYKPKISLEYVDDEGRKLCPKEAFRYLSHKFHGKGSGKNKTEKRMKKWQEELLMKQMSSSDTPLQTLERQMDKQKALGSSYLILSGNHSQEHHAAPETRIKK</sequence>
<dbReference type="Pfam" id="PF03343">
    <property type="entry name" value="SART-1"/>
    <property type="match status" value="1"/>
</dbReference>
<proteinExistence type="inferred from homology"/>
<dbReference type="GO" id="GO:0046540">
    <property type="term" value="C:U4/U6 x U5 tri-snRNP complex"/>
    <property type="evidence" value="ECO:0007669"/>
    <property type="project" value="InterPro"/>
</dbReference>
<comment type="subcellular location">
    <subcellularLocation>
        <location evidence="1">Nucleus</location>
    </subcellularLocation>
</comment>
<feature type="compositionally biased region" description="Basic and acidic residues" evidence="6">
    <location>
        <begin position="121"/>
        <end position="131"/>
    </location>
</feature>
<feature type="compositionally biased region" description="Basic and acidic residues" evidence="6">
    <location>
        <begin position="256"/>
        <end position="265"/>
    </location>
</feature>
<dbReference type="RefSeq" id="XP_018018348.1">
    <property type="nucleotide sequence ID" value="XM_018162859.2"/>
</dbReference>
<dbReference type="KEGG" id="hazt:108674874"/>
<dbReference type="OrthoDB" id="5583at2759"/>
<keyword evidence="3" id="KW-0507">mRNA processing</keyword>
<keyword evidence="4" id="KW-0508">mRNA splicing</keyword>
<evidence type="ECO:0000256" key="3">
    <source>
        <dbReference type="ARBA" id="ARBA00022664"/>
    </source>
</evidence>
<feature type="compositionally biased region" description="Basic and acidic residues" evidence="6">
    <location>
        <begin position="871"/>
        <end position="884"/>
    </location>
</feature>
<feature type="region of interest" description="Disordered" evidence="6">
    <location>
        <begin position="581"/>
        <end position="632"/>
    </location>
</feature>
<dbReference type="Pfam" id="PF19252">
    <property type="entry name" value="HIND"/>
    <property type="match status" value="1"/>
</dbReference>
<dbReference type="InterPro" id="IPR005011">
    <property type="entry name" value="SNU66/SART1"/>
</dbReference>
<reference evidence="8" key="1">
    <citation type="submission" date="2025-08" db="UniProtKB">
        <authorList>
            <consortium name="RefSeq"/>
        </authorList>
    </citation>
    <scope>IDENTIFICATION</scope>
    <source>
        <tissue evidence="8">Whole organism</tissue>
    </source>
</reference>
<dbReference type="AlphaFoldDB" id="A0A8B7NX56"/>
<feature type="region of interest" description="Disordered" evidence="6">
    <location>
        <begin position="469"/>
        <end position="537"/>
    </location>
</feature>
<dbReference type="GeneID" id="108674874"/>
<protein>
    <submittedName>
        <fullName evidence="8">U4/U6.U5 tri-snRNP-associated protein 1</fullName>
    </submittedName>
</protein>
<feature type="compositionally biased region" description="Basic residues" evidence="6">
    <location>
        <begin position="476"/>
        <end position="489"/>
    </location>
</feature>
<accession>A0A8B7NX56</accession>
<dbReference type="PANTHER" id="PTHR14152:SF5">
    <property type="entry name" value="U4_U6.U5 TRI-SNRNP-ASSOCIATED PROTEIN 1"/>
    <property type="match status" value="1"/>
</dbReference>
<evidence type="ECO:0000313" key="7">
    <source>
        <dbReference type="Proteomes" id="UP000694843"/>
    </source>
</evidence>
<comment type="similarity">
    <text evidence="2">Belongs to the SNU66/SART1 family.</text>
</comment>
<feature type="compositionally biased region" description="Gly residues" evidence="6">
    <location>
        <begin position="155"/>
        <end position="173"/>
    </location>
</feature>
<evidence type="ECO:0000256" key="5">
    <source>
        <dbReference type="ARBA" id="ARBA00023242"/>
    </source>
</evidence>
<feature type="compositionally biased region" description="Gly residues" evidence="6">
    <location>
        <begin position="617"/>
        <end position="631"/>
    </location>
</feature>
<feature type="compositionally biased region" description="Basic and acidic residues" evidence="6">
    <location>
        <begin position="194"/>
        <end position="204"/>
    </location>
</feature>
<feature type="region of interest" description="Disordered" evidence="6">
    <location>
        <begin position="860"/>
        <end position="884"/>
    </location>
</feature>
<dbReference type="GO" id="GO:0045292">
    <property type="term" value="P:mRNA cis splicing, via spliceosome"/>
    <property type="evidence" value="ECO:0007669"/>
    <property type="project" value="TreeGrafter"/>
</dbReference>
<organism evidence="7 8">
    <name type="scientific">Hyalella azteca</name>
    <name type="common">Amphipod</name>
    <dbReference type="NCBI Taxonomy" id="294128"/>
    <lineage>
        <taxon>Eukaryota</taxon>
        <taxon>Metazoa</taxon>
        <taxon>Ecdysozoa</taxon>
        <taxon>Arthropoda</taxon>
        <taxon>Crustacea</taxon>
        <taxon>Multicrustacea</taxon>
        <taxon>Malacostraca</taxon>
        <taxon>Eumalacostraca</taxon>
        <taxon>Peracarida</taxon>
        <taxon>Amphipoda</taxon>
        <taxon>Senticaudata</taxon>
        <taxon>Talitrida</taxon>
        <taxon>Talitroidea</taxon>
        <taxon>Hyalellidae</taxon>
        <taxon>Hyalella</taxon>
    </lineage>
</organism>
<gene>
    <name evidence="8" type="primary">LOC108674874</name>
</gene>
<feature type="compositionally biased region" description="Basic residues" evidence="6">
    <location>
        <begin position="19"/>
        <end position="46"/>
    </location>
</feature>
<feature type="compositionally biased region" description="Polar residues" evidence="6">
    <location>
        <begin position="58"/>
        <end position="73"/>
    </location>
</feature>
<feature type="region of interest" description="Disordered" evidence="6">
    <location>
        <begin position="248"/>
        <end position="269"/>
    </location>
</feature>
<feature type="region of interest" description="Disordered" evidence="6">
    <location>
        <begin position="756"/>
        <end position="776"/>
    </location>
</feature>
<feature type="region of interest" description="Disordered" evidence="6">
    <location>
        <begin position="188"/>
        <end position="218"/>
    </location>
</feature>
<feature type="compositionally biased region" description="Basic residues" evidence="6">
    <location>
        <begin position="581"/>
        <end position="590"/>
    </location>
</feature>
<evidence type="ECO:0000256" key="4">
    <source>
        <dbReference type="ARBA" id="ARBA00023187"/>
    </source>
</evidence>
<name>A0A8B7NX56_HYAAZ</name>
<evidence type="ECO:0000256" key="2">
    <source>
        <dbReference type="ARBA" id="ARBA00006076"/>
    </source>
</evidence>
<feature type="compositionally biased region" description="Basic and acidic residues" evidence="6">
    <location>
        <begin position="1"/>
        <end position="18"/>
    </location>
</feature>
<feature type="compositionally biased region" description="Basic and acidic residues" evidence="6">
    <location>
        <begin position="756"/>
        <end position="768"/>
    </location>
</feature>
<feature type="region of interest" description="Disordered" evidence="6">
    <location>
        <begin position="1"/>
        <end position="176"/>
    </location>
</feature>